<dbReference type="EMBL" id="JAVRRL010000027">
    <property type="protein sequence ID" value="KAK5112956.1"/>
    <property type="molecule type" value="Genomic_DNA"/>
</dbReference>
<dbReference type="AlphaFoldDB" id="A0AAN7TF66"/>
<dbReference type="Gene3D" id="3.40.50.20">
    <property type="match status" value="1"/>
</dbReference>
<dbReference type="InterPro" id="IPR011761">
    <property type="entry name" value="ATP-grasp"/>
</dbReference>
<evidence type="ECO:0000259" key="3">
    <source>
        <dbReference type="PROSITE" id="PS50975"/>
    </source>
</evidence>
<sequence length="520" mass="58317">MLDANDSFLAHAAQDIALIALSLALLPLDTFIVCFSYVVTYFYPMQAVQHRRRVRGTNTPYFEPKTILVTGVGMTKGLALARLFHAAGHHVIGADFEPTYMPVACGRMSRALKVFYKMSKPDGSHDKSARYTQELLRIIQHEQVDMWVSCSGVASAVEDGMAKEMVELVSKCKCVQYDVATTKKLHEKHSFMDYTQSLGLTIPETFTVTSKAAALNFLDEANGKDKRYVLKYIGTDDAVRGDMTLLPLSSPAQTKAHISRMEISEERPWILQQFIRGPEYCTHALVVKGEVKAFVACPSSELLMHYEALPSHSSLSMSMLRFTQEFAAASGPTFTGHLSFDFLVEKGDAEKAARDSTANVTLYPIECNPRAHTAVCLFNDTPEMIDGYLSLIEHKSTAITSSNEEAAVPVTNGLAPQPIFPNKQSKKYYWIGHDLIELVISPLLSITSAHGPSFVELFESMTTFLEHVLWWQDGTFEFWDPLPAWWLYHVYWPAQVLMALGGRRKWSRVNVSTCKMFMCE</sequence>
<organism evidence="4 5">
    <name type="scientific">Meristemomyces frigidus</name>
    <dbReference type="NCBI Taxonomy" id="1508187"/>
    <lineage>
        <taxon>Eukaryota</taxon>
        <taxon>Fungi</taxon>
        <taxon>Dikarya</taxon>
        <taxon>Ascomycota</taxon>
        <taxon>Pezizomycotina</taxon>
        <taxon>Dothideomycetes</taxon>
        <taxon>Dothideomycetidae</taxon>
        <taxon>Mycosphaerellales</taxon>
        <taxon>Teratosphaeriaceae</taxon>
        <taxon>Meristemomyces</taxon>
    </lineage>
</organism>
<keyword evidence="1" id="KW-0547">Nucleotide-binding</keyword>
<accession>A0AAN7TF66</accession>
<dbReference type="GO" id="GO:0046872">
    <property type="term" value="F:metal ion binding"/>
    <property type="evidence" value="ECO:0007669"/>
    <property type="project" value="InterPro"/>
</dbReference>
<proteinExistence type="predicted"/>
<keyword evidence="2" id="KW-0812">Transmembrane</keyword>
<feature type="transmembrane region" description="Helical" evidence="2">
    <location>
        <begin position="16"/>
        <end position="43"/>
    </location>
</feature>
<dbReference type="GO" id="GO:0005524">
    <property type="term" value="F:ATP binding"/>
    <property type="evidence" value="ECO:0007669"/>
    <property type="project" value="UniProtKB-UniRule"/>
</dbReference>
<keyword evidence="1" id="KW-0067">ATP-binding</keyword>
<evidence type="ECO:0000256" key="2">
    <source>
        <dbReference type="SAM" id="Phobius"/>
    </source>
</evidence>
<keyword evidence="2" id="KW-0472">Membrane</keyword>
<evidence type="ECO:0000313" key="4">
    <source>
        <dbReference type="EMBL" id="KAK5112956.1"/>
    </source>
</evidence>
<evidence type="ECO:0000313" key="5">
    <source>
        <dbReference type="Proteomes" id="UP001310890"/>
    </source>
</evidence>
<dbReference type="SUPFAM" id="SSF56059">
    <property type="entry name" value="Glutathione synthetase ATP-binding domain-like"/>
    <property type="match status" value="1"/>
</dbReference>
<gene>
    <name evidence="4" type="ORF">LTR62_003778</name>
</gene>
<dbReference type="Gene3D" id="3.30.1490.20">
    <property type="entry name" value="ATP-grasp fold, A domain"/>
    <property type="match status" value="1"/>
</dbReference>
<name>A0AAN7TF66_9PEZI</name>
<dbReference type="PROSITE" id="PS50975">
    <property type="entry name" value="ATP_GRASP"/>
    <property type="match status" value="1"/>
</dbReference>
<comment type="caution">
    <text evidence="4">The sequence shown here is derived from an EMBL/GenBank/DDBJ whole genome shotgun (WGS) entry which is preliminary data.</text>
</comment>
<dbReference type="InterPro" id="IPR036291">
    <property type="entry name" value="NAD(P)-bd_dom_sf"/>
</dbReference>
<dbReference type="Proteomes" id="UP001310890">
    <property type="component" value="Unassembled WGS sequence"/>
</dbReference>
<dbReference type="SUPFAM" id="SSF51735">
    <property type="entry name" value="NAD(P)-binding Rossmann-fold domains"/>
    <property type="match status" value="1"/>
</dbReference>
<keyword evidence="2" id="KW-1133">Transmembrane helix</keyword>
<dbReference type="InterPro" id="IPR013815">
    <property type="entry name" value="ATP_grasp_subdomain_1"/>
</dbReference>
<feature type="domain" description="ATP-grasp" evidence="3">
    <location>
        <begin position="192"/>
        <end position="393"/>
    </location>
</feature>
<reference evidence="4" key="1">
    <citation type="submission" date="2023-08" db="EMBL/GenBank/DDBJ databases">
        <title>Black Yeasts Isolated from many extreme environments.</title>
        <authorList>
            <person name="Coleine C."/>
            <person name="Stajich J.E."/>
            <person name="Selbmann L."/>
        </authorList>
    </citation>
    <scope>NUCLEOTIDE SEQUENCE</scope>
    <source>
        <strain evidence="4">CCFEE 5401</strain>
    </source>
</reference>
<protein>
    <recommendedName>
        <fullName evidence="3">ATP-grasp domain-containing protein</fullName>
    </recommendedName>
</protein>
<evidence type="ECO:0000256" key="1">
    <source>
        <dbReference type="PROSITE-ProRule" id="PRU00409"/>
    </source>
</evidence>
<dbReference type="Gene3D" id="3.30.470.20">
    <property type="entry name" value="ATP-grasp fold, B domain"/>
    <property type="match status" value="1"/>
</dbReference>